<dbReference type="Pfam" id="PF26215">
    <property type="entry name" value="HTH_animal"/>
    <property type="match status" value="1"/>
</dbReference>
<sequence length="467" mass="52861">MVKPQVFEISCLGELMRISWINNSSNEDLLGLADVLRKFGIRPVFVGSRSIGQLVRHPITKSQVKTEPSDQQNAVYSLSCQQCTASYVGETGRTVGTRVKEHIRNVKNRDSRSFIYQHEDSTGHHFNLQEVKGSPMGSPLSSPLAEIVMANIDHWVQQKIAPGIHMWRRYIDDIFCICDTGQEINILDSLNSYHPEISFTLELENRSVLPYLDILVIRTTSHYHTTVYHKVNNPTFYTDFNSSCPLSHKINTVRTLTKRLFTHCSLPLFRTIEFSLIIKQLARSQYPPPPHFIHKYKFDPSSVRPPAITRNSCLLPFSTQSVAISRILRTHGINTHFTNSNSIGAILRHPITRLPRSTVARSSGGSVYSVSCNDCSASYIGETGRSVAIRMTEHGRCIANRDNRSLIFNHINTTGHSFNLSSPTTLYSNVNTKYQRLIIEAILSINNHSINRHIDIPSQYLDICNNL</sequence>
<name>A0ABY6LKY1_9ARAC</name>
<dbReference type="Proteomes" id="UP001235939">
    <property type="component" value="Chromosome 20"/>
</dbReference>
<dbReference type="CDD" id="cd00304">
    <property type="entry name" value="RT_like"/>
    <property type="match status" value="1"/>
</dbReference>
<protein>
    <recommendedName>
        <fullName evidence="1">Helix-turn-helix domain-containing protein</fullName>
    </recommendedName>
</protein>
<dbReference type="PANTHER" id="PTHR21301:SF10">
    <property type="entry name" value="REVERSE TRANSCRIPTASE DOMAIN-CONTAINING PROTEIN"/>
    <property type="match status" value="1"/>
</dbReference>
<organism evidence="2 3">
    <name type="scientific">Cordylochernes scorpioides</name>
    <dbReference type="NCBI Taxonomy" id="51811"/>
    <lineage>
        <taxon>Eukaryota</taxon>
        <taxon>Metazoa</taxon>
        <taxon>Ecdysozoa</taxon>
        <taxon>Arthropoda</taxon>
        <taxon>Chelicerata</taxon>
        <taxon>Arachnida</taxon>
        <taxon>Pseudoscorpiones</taxon>
        <taxon>Cheliferoidea</taxon>
        <taxon>Chernetidae</taxon>
        <taxon>Cordylochernes</taxon>
    </lineage>
</organism>
<feature type="domain" description="Helix-turn-helix" evidence="1">
    <location>
        <begin position="237"/>
        <end position="295"/>
    </location>
</feature>
<dbReference type="InterPro" id="IPR058912">
    <property type="entry name" value="HTH_animal"/>
</dbReference>
<dbReference type="PANTHER" id="PTHR21301">
    <property type="entry name" value="REVERSE TRANSCRIPTASE"/>
    <property type="match status" value="1"/>
</dbReference>
<accession>A0ABY6LKY1</accession>
<proteinExistence type="predicted"/>
<dbReference type="EMBL" id="CP092882">
    <property type="protein sequence ID" value="UYV81813.1"/>
    <property type="molecule type" value="Genomic_DNA"/>
</dbReference>
<reference evidence="2 3" key="1">
    <citation type="submission" date="2022-01" db="EMBL/GenBank/DDBJ databases">
        <title>A chromosomal length assembly of Cordylochernes scorpioides.</title>
        <authorList>
            <person name="Zeh D."/>
            <person name="Zeh J."/>
        </authorList>
    </citation>
    <scope>NUCLEOTIDE SEQUENCE [LARGE SCALE GENOMIC DNA]</scope>
    <source>
        <strain evidence="2">IN4F17</strain>
        <tissue evidence="2">Whole Body</tissue>
    </source>
</reference>
<keyword evidence="3" id="KW-1185">Reference proteome</keyword>
<gene>
    <name evidence="2" type="ORF">LAZ67_20002537</name>
</gene>
<evidence type="ECO:0000313" key="3">
    <source>
        <dbReference type="Proteomes" id="UP001235939"/>
    </source>
</evidence>
<evidence type="ECO:0000259" key="1">
    <source>
        <dbReference type="Pfam" id="PF26215"/>
    </source>
</evidence>
<evidence type="ECO:0000313" key="2">
    <source>
        <dbReference type="EMBL" id="UYV81813.1"/>
    </source>
</evidence>